<dbReference type="PANTHER" id="PTHR46849">
    <property type="entry name" value="RCC1 DOMAIN-CONTAINING PROTEIN 1"/>
    <property type="match status" value="1"/>
</dbReference>
<dbReference type="Gene3D" id="2.130.10.30">
    <property type="entry name" value="Regulator of chromosome condensation 1/beta-lactamase-inhibitor protein II"/>
    <property type="match status" value="1"/>
</dbReference>
<evidence type="ECO:0000313" key="3">
    <source>
        <dbReference type="Proteomes" id="UP000494256"/>
    </source>
</evidence>
<dbReference type="OrthoDB" id="239812at2759"/>
<feature type="repeat" description="RCC1" evidence="1">
    <location>
        <begin position="241"/>
        <end position="302"/>
    </location>
</feature>
<proteinExistence type="predicted"/>
<dbReference type="InterPro" id="IPR000408">
    <property type="entry name" value="Reg_chr_condens"/>
</dbReference>
<dbReference type="PRINTS" id="PR00633">
    <property type="entry name" value="RCCNDNSATION"/>
</dbReference>
<dbReference type="AlphaFoldDB" id="A0A8S0YPN8"/>
<protein>
    <submittedName>
        <fullName evidence="2">Uncharacterized protein</fullName>
    </submittedName>
</protein>
<dbReference type="SUPFAM" id="SSF50985">
    <property type="entry name" value="RCC1/BLIP-II"/>
    <property type="match status" value="1"/>
</dbReference>
<gene>
    <name evidence="2" type="ORF">APLA_LOCUS663</name>
</gene>
<organism evidence="2 3">
    <name type="scientific">Arctia plantaginis</name>
    <name type="common">Wood tiger moth</name>
    <name type="synonym">Phalaena plantaginis</name>
    <dbReference type="NCBI Taxonomy" id="874455"/>
    <lineage>
        <taxon>Eukaryota</taxon>
        <taxon>Metazoa</taxon>
        <taxon>Ecdysozoa</taxon>
        <taxon>Arthropoda</taxon>
        <taxon>Hexapoda</taxon>
        <taxon>Insecta</taxon>
        <taxon>Pterygota</taxon>
        <taxon>Neoptera</taxon>
        <taxon>Endopterygota</taxon>
        <taxon>Lepidoptera</taxon>
        <taxon>Glossata</taxon>
        <taxon>Ditrysia</taxon>
        <taxon>Noctuoidea</taxon>
        <taxon>Erebidae</taxon>
        <taxon>Arctiinae</taxon>
        <taxon>Arctia</taxon>
    </lineage>
</organism>
<feature type="repeat" description="RCC1" evidence="1">
    <location>
        <begin position="189"/>
        <end position="240"/>
    </location>
</feature>
<evidence type="ECO:0000256" key="1">
    <source>
        <dbReference type="PROSITE-ProRule" id="PRU00235"/>
    </source>
</evidence>
<dbReference type="PANTHER" id="PTHR46849:SF1">
    <property type="entry name" value="RCC1 DOMAIN-CONTAINING PROTEIN 1"/>
    <property type="match status" value="1"/>
</dbReference>
<name>A0A8S0YPN8_ARCPL</name>
<dbReference type="InterPro" id="IPR052830">
    <property type="entry name" value="RCC1_domain-containing"/>
</dbReference>
<dbReference type="PROSITE" id="PS50012">
    <property type="entry name" value="RCC1_3"/>
    <property type="match status" value="2"/>
</dbReference>
<accession>A0A8S0YPN8</accession>
<sequence>MVYYVSGSNIFGQWPSDDLVIREFRAIPQNNFKSQPKIIDINWAYNIFLIEDKFYLSGAWDGKIKQLVEIPLSANYISSPKELIVTGNDYYILLASISTNVVMVLDLKMEKEVKKIHMNIEEPEVNITTEQKTKISKVVLVNDSCLYLTSAGNVYCGILPSYVDTKHCNGGVFDIQCGYEHYVMLTTTGTVYTWGNGRRLQLGHGDVSNLEVPTEVEALAGIKIVKISCGGWHSLALSEFGDLYAWGWNDMGQLGISNSIEDCQSYSVPTLVDFFDANGDELTLNVKDIACGSRHSAILLENNTVWTTGCNKYGQLGFSQDQCQSSRCFKVAFYCNNRSILLCGPWTTVIVSDSSDT</sequence>
<comment type="caution">
    <text evidence="2">The sequence shown here is derived from an EMBL/GenBank/DDBJ whole genome shotgun (WGS) entry which is preliminary data.</text>
</comment>
<reference evidence="2 3" key="1">
    <citation type="submission" date="2020-04" db="EMBL/GenBank/DDBJ databases">
        <authorList>
            <person name="Wallbank WR R."/>
            <person name="Pardo Diaz C."/>
            <person name="Kozak K."/>
            <person name="Martin S."/>
            <person name="Jiggins C."/>
            <person name="Moest M."/>
            <person name="Warren A I."/>
            <person name="Byers J.R.P. K."/>
            <person name="Montejo-Kovacevich G."/>
            <person name="Yen C E."/>
        </authorList>
    </citation>
    <scope>NUCLEOTIDE SEQUENCE [LARGE SCALE GENOMIC DNA]</scope>
</reference>
<dbReference type="EMBL" id="CADEBD010000042">
    <property type="protein sequence ID" value="CAB3221093.1"/>
    <property type="molecule type" value="Genomic_DNA"/>
</dbReference>
<dbReference type="InterPro" id="IPR009091">
    <property type="entry name" value="RCC1/BLIP-II"/>
</dbReference>
<dbReference type="Proteomes" id="UP000494256">
    <property type="component" value="Unassembled WGS sequence"/>
</dbReference>
<dbReference type="PROSITE" id="PS00626">
    <property type="entry name" value="RCC1_2"/>
    <property type="match status" value="1"/>
</dbReference>
<dbReference type="Pfam" id="PF00415">
    <property type="entry name" value="RCC1"/>
    <property type="match status" value="2"/>
</dbReference>
<evidence type="ECO:0000313" key="2">
    <source>
        <dbReference type="EMBL" id="CAB3221093.1"/>
    </source>
</evidence>